<gene>
    <name evidence="1" type="ORF">L6452_41061</name>
</gene>
<reference evidence="1 2" key="2">
    <citation type="journal article" date="2022" name="Mol. Ecol. Resour.">
        <title>The genomes of chicory, endive, great burdock and yacon provide insights into Asteraceae paleo-polyploidization history and plant inulin production.</title>
        <authorList>
            <person name="Fan W."/>
            <person name="Wang S."/>
            <person name="Wang H."/>
            <person name="Wang A."/>
            <person name="Jiang F."/>
            <person name="Liu H."/>
            <person name="Zhao H."/>
            <person name="Xu D."/>
            <person name="Zhang Y."/>
        </authorList>
    </citation>
    <scope>NUCLEOTIDE SEQUENCE [LARGE SCALE GENOMIC DNA]</scope>
    <source>
        <strain evidence="2">cv. Niubang</strain>
    </source>
</reference>
<proteinExistence type="predicted"/>
<evidence type="ECO:0000313" key="1">
    <source>
        <dbReference type="EMBL" id="KAI3669710.1"/>
    </source>
</evidence>
<keyword evidence="2" id="KW-1185">Reference proteome</keyword>
<evidence type="ECO:0000313" key="2">
    <source>
        <dbReference type="Proteomes" id="UP001055879"/>
    </source>
</evidence>
<dbReference type="EMBL" id="CM042062">
    <property type="protein sequence ID" value="KAI3669710.1"/>
    <property type="molecule type" value="Genomic_DNA"/>
</dbReference>
<sequence length="94" mass="10510">MIYDLKESLQPLITFTVISLVLMEFSYLDLIYWDFKVPVEDGDELRGVGVSFPTAHDDVTLKINPSRCSLSGHGVEADKVILREMMCSVETPSG</sequence>
<accession>A0ACB8XPE6</accession>
<organism evidence="1 2">
    <name type="scientific">Arctium lappa</name>
    <name type="common">Greater burdock</name>
    <name type="synonym">Lappa major</name>
    <dbReference type="NCBI Taxonomy" id="4217"/>
    <lineage>
        <taxon>Eukaryota</taxon>
        <taxon>Viridiplantae</taxon>
        <taxon>Streptophyta</taxon>
        <taxon>Embryophyta</taxon>
        <taxon>Tracheophyta</taxon>
        <taxon>Spermatophyta</taxon>
        <taxon>Magnoliopsida</taxon>
        <taxon>eudicotyledons</taxon>
        <taxon>Gunneridae</taxon>
        <taxon>Pentapetalae</taxon>
        <taxon>asterids</taxon>
        <taxon>campanulids</taxon>
        <taxon>Asterales</taxon>
        <taxon>Asteraceae</taxon>
        <taxon>Carduoideae</taxon>
        <taxon>Cardueae</taxon>
        <taxon>Arctiinae</taxon>
        <taxon>Arctium</taxon>
    </lineage>
</organism>
<protein>
    <submittedName>
        <fullName evidence="1">Uncharacterized protein</fullName>
    </submittedName>
</protein>
<comment type="caution">
    <text evidence="1">The sequence shown here is derived from an EMBL/GenBank/DDBJ whole genome shotgun (WGS) entry which is preliminary data.</text>
</comment>
<name>A0ACB8XPE6_ARCLA</name>
<dbReference type="Proteomes" id="UP001055879">
    <property type="component" value="Linkage Group LG16"/>
</dbReference>
<reference evidence="2" key="1">
    <citation type="journal article" date="2022" name="Mol. Ecol. Resour.">
        <title>The genomes of chicory, endive, great burdock and yacon provide insights into Asteraceae palaeo-polyploidization history and plant inulin production.</title>
        <authorList>
            <person name="Fan W."/>
            <person name="Wang S."/>
            <person name="Wang H."/>
            <person name="Wang A."/>
            <person name="Jiang F."/>
            <person name="Liu H."/>
            <person name="Zhao H."/>
            <person name="Xu D."/>
            <person name="Zhang Y."/>
        </authorList>
    </citation>
    <scope>NUCLEOTIDE SEQUENCE [LARGE SCALE GENOMIC DNA]</scope>
    <source>
        <strain evidence="2">cv. Niubang</strain>
    </source>
</reference>